<dbReference type="Gene3D" id="3.10.50.40">
    <property type="match status" value="2"/>
</dbReference>
<dbReference type="InterPro" id="IPR001179">
    <property type="entry name" value="PPIase_FKBP_dom"/>
</dbReference>
<sequence>MKYILTIFVIIFLYVNGESEKLEWTDDNGLYIKIIKPIKKEKCKIISQIGDIVEQYYKLSDEKGNTIGSNWGKKPYTFTLGKKQVIEGMEKAMTGMCIGEIRKVIIPGNLGFGSEGRDKDNIEPNQTLYYKVELVNIQRVVPGEEWIDEDGLKIKITQKIEPYKCRKSSIGDKIYQHYTLKLEDGTFIESSYTTNQPFIFTLGTNSVIEGIERAMTDMCEGEKRHVTIPYELGYGVEGSPPDIPPMTNLIFDIYLYKLIKKDEL</sequence>
<accession>A0A0K0ED07</accession>
<dbReference type="Proteomes" id="UP000035681">
    <property type="component" value="Unplaced"/>
</dbReference>
<protein>
    <recommendedName>
        <fullName evidence="2">peptidylprolyl isomerase</fullName>
        <ecNumber evidence="2">5.2.1.8</ecNumber>
    </recommendedName>
</protein>
<feature type="domain" description="PPIase FKBP-type" evidence="4">
    <location>
        <begin position="50"/>
        <end position="138"/>
    </location>
</feature>
<name>A0A0K0ED07_STRER</name>
<evidence type="ECO:0000313" key="6">
    <source>
        <dbReference type="WBParaSite" id="SSTP_0000737100.1"/>
    </source>
</evidence>
<feature type="signal peptide" evidence="3">
    <location>
        <begin position="1"/>
        <end position="17"/>
    </location>
</feature>
<dbReference type="PANTHER" id="PTHR46046">
    <property type="entry name" value="PEPTIDYLPROLYL ISOMERASE"/>
    <property type="match status" value="1"/>
</dbReference>
<dbReference type="InterPro" id="IPR051989">
    <property type="entry name" value="FKBP-like_isomerase"/>
</dbReference>
<dbReference type="Pfam" id="PF00254">
    <property type="entry name" value="FKBP_C"/>
    <property type="match status" value="2"/>
</dbReference>
<dbReference type="PANTHER" id="PTHR46046:SF4">
    <property type="entry name" value="PEPTIDYLPROLYL ISOMERASE"/>
    <property type="match status" value="1"/>
</dbReference>
<evidence type="ECO:0000259" key="4">
    <source>
        <dbReference type="PROSITE" id="PS50059"/>
    </source>
</evidence>
<dbReference type="PROSITE" id="PS50059">
    <property type="entry name" value="FKBP_PPIASE"/>
    <property type="match status" value="2"/>
</dbReference>
<dbReference type="WBParaSite" id="SSTP_0000737100.1">
    <property type="protein sequence ID" value="SSTP_0000737100.1"/>
    <property type="gene ID" value="SSTP_0000737100"/>
</dbReference>
<organism evidence="6">
    <name type="scientific">Strongyloides stercoralis</name>
    <name type="common">Threadworm</name>
    <dbReference type="NCBI Taxonomy" id="6248"/>
    <lineage>
        <taxon>Eukaryota</taxon>
        <taxon>Metazoa</taxon>
        <taxon>Ecdysozoa</taxon>
        <taxon>Nematoda</taxon>
        <taxon>Chromadorea</taxon>
        <taxon>Rhabditida</taxon>
        <taxon>Tylenchina</taxon>
        <taxon>Panagrolaimomorpha</taxon>
        <taxon>Strongyloidoidea</taxon>
        <taxon>Strongyloididae</taxon>
        <taxon>Strongyloides</taxon>
    </lineage>
</organism>
<dbReference type="AlphaFoldDB" id="A0A0K0ED07"/>
<reference evidence="6" key="1">
    <citation type="submission" date="2015-08" db="UniProtKB">
        <authorList>
            <consortium name="WormBaseParasite"/>
        </authorList>
    </citation>
    <scope>IDENTIFICATION</scope>
</reference>
<keyword evidence="5" id="KW-1185">Reference proteome</keyword>
<evidence type="ECO:0000256" key="2">
    <source>
        <dbReference type="PROSITE-ProRule" id="PRU00277"/>
    </source>
</evidence>
<evidence type="ECO:0000256" key="1">
    <source>
        <dbReference type="ARBA" id="ARBA00022737"/>
    </source>
</evidence>
<dbReference type="WBParaSite" id="TCONS_00006821.p1">
    <property type="protein sequence ID" value="TCONS_00006821.p1"/>
    <property type="gene ID" value="XLOC_004925"/>
</dbReference>
<feature type="chain" id="PRO_5005328083" description="peptidylprolyl isomerase" evidence="3">
    <location>
        <begin position="18"/>
        <end position="264"/>
    </location>
</feature>
<dbReference type="SUPFAM" id="SSF54534">
    <property type="entry name" value="FKBP-like"/>
    <property type="match status" value="2"/>
</dbReference>
<evidence type="ECO:0000256" key="3">
    <source>
        <dbReference type="SAM" id="SignalP"/>
    </source>
</evidence>
<keyword evidence="2" id="KW-0413">Isomerase</keyword>
<keyword evidence="3" id="KW-0732">Signal</keyword>
<dbReference type="GO" id="GO:0003755">
    <property type="term" value="F:peptidyl-prolyl cis-trans isomerase activity"/>
    <property type="evidence" value="ECO:0007669"/>
    <property type="project" value="UniProtKB-KW"/>
</dbReference>
<dbReference type="EC" id="5.2.1.8" evidence="2"/>
<proteinExistence type="predicted"/>
<keyword evidence="2" id="KW-0697">Rotamase</keyword>
<dbReference type="InterPro" id="IPR046357">
    <property type="entry name" value="PPIase_dom_sf"/>
</dbReference>
<dbReference type="STRING" id="6248.A0A0K0ED07"/>
<dbReference type="GO" id="GO:0005783">
    <property type="term" value="C:endoplasmic reticulum"/>
    <property type="evidence" value="ECO:0007669"/>
    <property type="project" value="TreeGrafter"/>
</dbReference>
<feature type="domain" description="PPIase FKBP-type" evidence="4">
    <location>
        <begin position="171"/>
        <end position="259"/>
    </location>
</feature>
<comment type="catalytic activity">
    <reaction evidence="2">
        <text>[protein]-peptidylproline (omega=180) = [protein]-peptidylproline (omega=0)</text>
        <dbReference type="Rhea" id="RHEA:16237"/>
        <dbReference type="Rhea" id="RHEA-COMP:10747"/>
        <dbReference type="Rhea" id="RHEA-COMP:10748"/>
        <dbReference type="ChEBI" id="CHEBI:83833"/>
        <dbReference type="ChEBI" id="CHEBI:83834"/>
        <dbReference type="EC" id="5.2.1.8"/>
    </reaction>
</comment>
<keyword evidence="1" id="KW-0677">Repeat</keyword>
<evidence type="ECO:0000313" key="5">
    <source>
        <dbReference type="Proteomes" id="UP000035681"/>
    </source>
</evidence>